<gene>
    <name evidence="2" type="ORF">ACJ72_05574</name>
</gene>
<feature type="compositionally biased region" description="Polar residues" evidence="1">
    <location>
        <begin position="406"/>
        <end position="418"/>
    </location>
</feature>
<proteinExistence type="predicted"/>
<dbReference type="Proteomes" id="UP000091918">
    <property type="component" value="Unassembled WGS sequence"/>
</dbReference>
<evidence type="ECO:0000313" key="3">
    <source>
        <dbReference type="Proteomes" id="UP000091918"/>
    </source>
</evidence>
<keyword evidence="3" id="KW-1185">Reference proteome</keyword>
<comment type="caution">
    <text evidence="2">The sequence shown here is derived from an EMBL/GenBank/DDBJ whole genome shotgun (WGS) entry which is preliminary data.</text>
</comment>
<evidence type="ECO:0000256" key="1">
    <source>
        <dbReference type="SAM" id="MobiDB-lite"/>
    </source>
</evidence>
<sequence length="564" mass="62660">MEDIFPPLPGVVEANGLLKGRGETGPAARQQTGDGCLNVKKTRIVCSDADVVLEFSPSPSSLSQKLPPRRYLMGVSSAALKESSPYFRVILDPDKFREGRELLEKRNQLDSKYGGGEVSLIDAAIFTELPRISVELPPLAGLFDKADLIETFLKVLHFGKTGSQNPHHTQEILDHLATKSISFVANLIILSDRFGGLQTLIQTLNMSPLSGASRSVGQTLMLKAQRRLQTSGIEDEERTRQAIYFALSLGYNDGIVTFTHRLIIDGSKEWTYGHRDGWVGIDRPLWWHLPYGIEEELRFRHKSILDTITDLQSHFLRAYGALPESSRPSQIADTTTSAFLPPPLQQPTKLQCRRMYENSRACDSFHLGEIIRFFSTRTKTLHLESTLSSQTHYSDSDSDDNEEHINTQSPKNTNFAHPSSSSSSSSPTNIPALLASLRQCPEYQIDANHIGCGLRRRLLPALECLANFTTNSHSAVGICPIHYNNDNNSYPSFTKTTTHTNVGSWRNHQFRDAVLVSIGAGKVDSIIYSNDGRANGSLAETCTCVANAELARAVFTARRRMWNL</sequence>
<dbReference type="AlphaFoldDB" id="A0A1B7NTI1"/>
<accession>A0A1B7NTI1</accession>
<name>A0A1B7NTI1_9EURO</name>
<reference evidence="2 3" key="1">
    <citation type="submission" date="2015-07" db="EMBL/GenBank/DDBJ databases">
        <title>Emmonsia species relationships and genome sequence.</title>
        <authorList>
            <person name="Cuomo C.A."/>
            <person name="Schwartz I.S."/>
            <person name="Kenyon C."/>
            <person name="de Hoog G.S."/>
            <person name="Govender N.P."/>
            <person name="Botha A."/>
            <person name="Moreno L."/>
            <person name="de Vries M."/>
            <person name="Munoz J.F."/>
            <person name="Stielow J.B."/>
        </authorList>
    </citation>
    <scope>NUCLEOTIDE SEQUENCE [LARGE SCALE GENOMIC DNA]</scope>
    <source>
        <strain evidence="2 3">CBS 136260</strain>
    </source>
</reference>
<evidence type="ECO:0000313" key="2">
    <source>
        <dbReference type="EMBL" id="OAX80099.1"/>
    </source>
</evidence>
<protein>
    <submittedName>
        <fullName evidence="2">Uncharacterized protein</fullName>
    </submittedName>
</protein>
<dbReference type="OrthoDB" id="5398371at2759"/>
<dbReference type="EMBL" id="LGUA01000799">
    <property type="protein sequence ID" value="OAX80099.1"/>
    <property type="molecule type" value="Genomic_DNA"/>
</dbReference>
<feature type="region of interest" description="Disordered" evidence="1">
    <location>
        <begin position="385"/>
        <end position="428"/>
    </location>
</feature>
<organism evidence="2 3">
    <name type="scientific">Emergomyces africanus</name>
    <dbReference type="NCBI Taxonomy" id="1955775"/>
    <lineage>
        <taxon>Eukaryota</taxon>
        <taxon>Fungi</taxon>
        <taxon>Dikarya</taxon>
        <taxon>Ascomycota</taxon>
        <taxon>Pezizomycotina</taxon>
        <taxon>Eurotiomycetes</taxon>
        <taxon>Eurotiomycetidae</taxon>
        <taxon>Onygenales</taxon>
        <taxon>Ajellomycetaceae</taxon>
        <taxon>Emergomyces</taxon>
    </lineage>
</organism>